<evidence type="ECO:0000256" key="1">
    <source>
        <dbReference type="SAM" id="MobiDB-lite"/>
    </source>
</evidence>
<dbReference type="InParanoid" id="A0A200QUQ7"/>
<dbReference type="PANTHER" id="PTHR14791">
    <property type="entry name" value="BOMB/KIRA PROTEINS"/>
    <property type="match status" value="1"/>
</dbReference>
<sequence>MVSFQESISSNIQRKTIQEFEINSEKKRRWEDREGDHQDQDLENKQEWKFSKIKKPKSFFDDIKFHHHLEKPSTLDESKQCLDIQSGEVHFYNTKQNQKISYNKDPKQSPKRLEMGPMSLDLELNLLPYDDSPRTQVDENCSTKNDSGNNNNNNNTSVKSSRSTTTYSKDSDRQLMKNSDILTRCPSWMSLEADQQEMVAAACMRCHMLVMLCKSSPACPNCKFMHPPDHQSPVNLFKPRFSTSLSWKNINS</sequence>
<feature type="compositionally biased region" description="Low complexity" evidence="1">
    <location>
        <begin position="142"/>
        <end position="168"/>
    </location>
</feature>
<dbReference type="Proteomes" id="UP000195402">
    <property type="component" value="Unassembled WGS sequence"/>
</dbReference>
<dbReference type="OrthoDB" id="1424894at2759"/>
<comment type="caution">
    <text evidence="2">The sequence shown here is derived from an EMBL/GenBank/DDBJ whole genome shotgun (WGS) entry which is preliminary data.</text>
</comment>
<dbReference type="AlphaFoldDB" id="A0A200QUQ7"/>
<dbReference type="EMBL" id="MVGT01001060">
    <property type="protein sequence ID" value="OVA14201.1"/>
    <property type="molecule type" value="Genomic_DNA"/>
</dbReference>
<organism evidence="2 3">
    <name type="scientific">Macleaya cordata</name>
    <name type="common">Five-seeded plume-poppy</name>
    <name type="synonym">Bocconia cordata</name>
    <dbReference type="NCBI Taxonomy" id="56857"/>
    <lineage>
        <taxon>Eukaryota</taxon>
        <taxon>Viridiplantae</taxon>
        <taxon>Streptophyta</taxon>
        <taxon>Embryophyta</taxon>
        <taxon>Tracheophyta</taxon>
        <taxon>Spermatophyta</taxon>
        <taxon>Magnoliopsida</taxon>
        <taxon>Ranunculales</taxon>
        <taxon>Papaveraceae</taxon>
        <taxon>Papaveroideae</taxon>
        <taxon>Macleaya</taxon>
    </lineage>
</organism>
<dbReference type="STRING" id="56857.A0A200QUQ7"/>
<protein>
    <submittedName>
        <fullName evidence="2">Uncharacterized protein</fullName>
    </submittedName>
</protein>
<accession>A0A200QUQ7</accession>
<evidence type="ECO:0000313" key="2">
    <source>
        <dbReference type="EMBL" id="OVA14201.1"/>
    </source>
</evidence>
<name>A0A200QUQ7_MACCD</name>
<dbReference type="InterPro" id="IPR051105">
    <property type="entry name" value="WWC/KIBRA_Hippo_Reg"/>
</dbReference>
<keyword evidence="3" id="KW-1185">Reference proteome</keyword>
<proteinExistence type="predicted"/>
<gene>
    <name evidence="2" type="ORF">BVC80_9029g28</name>
</gene>
<feature type="region of interest" description="Disordered" evidence="1">
    <location>
        <begin position="133"/>
        <end position="172"/>
    </location>
</feature>
<dbReference type="OMA" id="SENIQHY"/>
<dbReference type="PANTHER" id="PTHR14791:SF42">
    <property type="entry name" value="F16L1.2 PROTEIN"/>
    <property type="match status" value="1"/>
</dbReference>
<reference evidence="2 3" key="1">
    <citation type="journal article" date="2017" name="Mol. Plant">
        <title>The Genome of Medicinal Plant Macleaya cordata Provides New Insights into Benzylisoquinoline Alkaloids Metabolism.</title>
        <authorList>
            <person name="Liu X."/>
            <person name="Liu Y."/>
            <person name="Huang P."/>
            <person name="Ma Y."/>
            <person name="Qing Z."/>
            <person name="Tang Q."/>
            <person name="Cao H."/>
            <person name="Cheng P."/>
            <person name="Zheng Y."/>
            <person name="Yuan Z."/>
            <person name="Zhou Y."/>
            <person name="Liu J."/>
            <person name="Tang Z."/>
            <person name="Zhuo Y."/>
            <person name="Zhang Y."/>
            <person name="Yu L."/>
            <person name="Huang J."/>
            <person name="Yang P."/>
            <person name="Peng Q."/>
            <person name="Zhang J."/>
            <person name="Jiang W."/>
            <person name="Zhang Z."/>
            <person name="Lin K."/>
            <person name="Ro D.K."/>
            <person name="Chen X."/>
            <person name="Xiong X."/>
            <person name="Shang Y."/>
            <person name="Huang S."/>
            <person name="Zeng J."/>
        </authorList>
    </citation>
    <scope>NUCLEOTIDE SEQUENCE [LARGE SCALE GENOMIC DNA]</scope>
    <source>
        <strain evidence="3">cv. BLH2017</strain>
        <tissue evidence="2">Root</tissue>
    </source>
</reference>
<dbReference type="FunCoup" id="A0A200QUQ7">
    <property type="interactions" value="665"/>
</dbReference>
<evidence type="ECO:0000313" key="3">
    <source>
        <dbReference type="Proteomes" id="UP000195402"/>
    </source>
</evidence>